<feature type="active site" description="Proton acceptor" evidence="8">
    <location>
        <position position="103"/>
    </location>
</feature>
<dbReference type="PROSITE" id="PS01070">
    <property type="entry name" value="NUCLEASE_NON_SPEC"/>
    <property type="match status" value="1"/>
</dbReference>
<dbReference type="GO" id="GO:0046872">
    <property type="term" value="F:metal ion binding"/>
    <property type="evidence" value="ECO:0007669"/>
    <property type="project" value="UniProtKB-KW"/>
</dbReference>
<dbReference type="InterPro" id="IPR036415">
    <property type="entry name" value="Lamin_tail_dom_sf"/>
</dbReference>
<evidence type="ECO:0000256" key="5">
    <source>
        <dbReference type="ARBA" id="ARBA00022759"/>
    </source>
</evidence>
<feature type="binding site" evidence="9">
    <location>
        <position position="140"/>
    </location>
    <ligand>
        <name>Mg(2+)</name>
        <dbReference type="ChEBI" id="CHEBI:18420"/>
        <note>catalytic</note>
    </ligand>
</feature>
<dbReference type="GO" id="GO:0016787">
    <property type="term" value="F:hydrolase activity"/>
    <property type="evidence" value="ECO:0007669"/>
    <property type="project" value="UniProtKB-KW"/>
</dbReference>
<keyword evidence="6" id="KW-0378">Hydrolase</keyword>
<dbReference type="SUPFAM" id="SSF74853">
    <property type="entry name" value="Lamin A/C globular tail domain"/>
    <property type="match status" value="1"/>
</dbReference>
<dbReference type="GO" id="GO:0004519">
    <property type="term" value="F:endonuclease activity"/>
    <property type="evidence" value="ECO:0007669"/>
    <property type="project" value="UniProtKB-KW"/>
</dbReference>
<reference evidence="11 12" key="1">
    <citation type="journal article" date="2008" name="Proc. Natl. Acad. Sci. U.S.A.">
        <title>The genome of Cyanothece 51142, a unicellular diazotrophic cyanobacterium important in the marine nitrogen cycle.</title>
        <authorList>
            <person name="Welsh E.A."/>
            <person name="Liberton M."/>
            <person name="Stoeckel J."/>
            <person name="Loh T."/>
            <person name="Elvitigala T."/>
            <person name="Wang C."/>
            <person name="Wollam A."/>
            <person name="Fulton R.S."/>
            <person name="Clifton S.W."/>
            <person name="Jacobs J.M."/>
            <person name="Aurora R."/>
            <person name="Ghosh B.K."/>
            <person name="Sherman L.A."/>
            <person name="Smith R.D."/>
            <person name="Wilson R.K."/>
            <person name="Pakrasi H.B."/>
        </authorList>
    </citation>
    <scope>NUCLEOTIDE SEQUENCE [LARGE SCALE GENOMIC DNA]</scope>
    <source>
        <strain evidence="12">ATCC 51142 / BH68</strain>
    </source>
</reference>
<dbReference type="InterPro" id="IPR020821">
    <property type="entry name" value="ENPP1-3/EXOG-like_nuc-like"/>
</dbReference>
<dbReference type="InterPro" id="IPR001322">
    <property type="entry name" value="Lamin_tail_dom"/>
</dbReference>
<evidence type="ECO:0000256" key="6">
    <source>
        <dbReference type="ARBA" id="ARBA00022801"/>
    </source>
</evidence>
<evidence type="ECO:0000256" key="2">
    <source>
        <dbReference type="ARBA" id="ARBA00010052"/>
    </source>
</evidence>
<evidence type="ECO:0000256" key="7">
    <source>
        <dbReference type="ARBA" id="ARBA00022842"/>
    </source>
</evidence>
<evidence type="ECO:0000256" key="4">
    <source>
        <dbReference type="ARBA" id="ARBA00022723"/>
    </source>
</evidence>
<dbReference type="Pfam" id="PF01223">
    <property type="entry name" value="Endonuclease_NS"/>
    <property type="match status" value="1"/>
</dbReference>
<comment type="cofactor">
    <cofactor evidence="1">
        <name>Mg(2+)</name>
        <dbReference type="ChEBI" id="CHEBI:18420"/>
    </cofactor>
</comment>
<dbReference type="EMBL" id="CP000807">
    <property type="protein sequence ID" value="ACB54497.1"/>
    <property type="molecule type" value="Genomic_DNA"/>
</dbReference>
<dbReference type="AlphaFoldDB" id="B1X2Y6"/>
<gene>
    <name evidence="11" type="ordered locus">cce_5151</name>
</gene>
<dbReference type="PROSITE" id="PS51841">
    <property type="entry name" value="LTD"/>
    <property type="match status" value="1"/>
</dbReference>
<sequence>MTGYDPNFLGEGIILPLPRFAPSLAGLVVSNPRLRDNILADYVNYSIITNQEKRSPILAALNINQNLLKGTNRNDNWRIDTRIGAQFQLDNDYYRSNPWDRGHLARRASVAWGENRREAQKASDETFYFSNATLQHENFNQDEWLALENWVFNLDLDSNGKITVFSGPIYGEFPRTISPVGRESALIPSAFFKVVCFVSKATNELDVRAFLMLQDEFALRDKLGNRLFNFQRYQVTITEIENLTGLEFEDAIYEKNPLLFNEDAEARERLNIGRFPEEIEVDEPSDLVSANEPRETILDDQIPVFIAAAMVNPSGNEREGEWVSLINLSPEIIDLSDWTLSDGQRDPLILNNVLSDLMLLPGESVRIQPLNPLMLSNQGGVIVLYEKPKEGQGNRRRVDRVRYTKTQAQRQGVPISFLNRQVL</sequence>
<dbReference type="PANTHER" id="PTHR13966:SF5">
    <property type="entry name" value="ENDONUCLEASE G, MITOCHONDRIAL"/>
    <property type="match status" value="1"/>
</dbReference>
<evidence type="ECO:0000256" key="8">
    <source>
        <dbReference type="PIRSR" id="PIRSR640255-1"/>
    </source>
</evidence>
<keyword evidence="5" id="KW-0255">Endonuclease</keyword>
<organism evidence="11 12">
    <name type="scientific">Crocosphaera subtropica (strain ATCC 51142 / BH68)</name>
    <name type="common">Cyanothece sp. (strain ATCC 51142)</name>
    <dbReference type="NCBI Taxonomy" id="43989"/>
    <lineage>
        <taxon>Bacteria</taxon>
        <taxon>Bacillati</taxon>
        <taxon>Cyanobacteriota</taxon>
        <taxon>Cyanophyceae</taxon>
        <taxon>Oscillatoriophycideae</taxon>
        <taxon>Chroococcales</taxon>
        <taxon>Aphanothecaceae</taxon>
        <taxon>Crocosphaera</taxon>
        <taxon>Crocosphaera subtropica</taxon>
    </lineage>
</organism>
<dbReference type="KEGG" id="cyt:cce_5151"/>
<evidence type="ECO:0000256" key="3">
    <source>
        <dbReference type="ARBA" id="ARBA00022722"/>
    </source>
</evidence>
<dbReference type="SMART" id="SM00477">
    <property type="entry name" value="NUC"/>
    <property type="match status" value="1"/>
</dbReference>
<dbReference type="HOGENOM" id="CLU_054191_1_0_3"/>
<evidence type="ECO:0000259" key="10">
    <source>
        <dbReference type="PROSITE" id="PS51841"/>
    </source>
</evidence>
<accession>B1X2Y6</accession>
<evidence type="ECO:0000313" key="11">
    <source>
        <dbReference type="EMBL" id="ACB54497.1"/>
    </source>
</evidence>
<dbReference type="SMART" id="SM00892">
    <property type="entry name" value="Endonuclease_NS"/>
    <property type="match status" value="1"/>
</dbReference>
<dbReference type="InterPro" id="IPR044925">
    <property type="entry name" value="His-Me_finger_sf"/>
</dbReference>
<evidence type="ECO:0000256" key="9">
    <source>
        <dbReference type="PIRSR" id="PIRSR640255-2"/>
    </source>
</evidence>
<dbReference type="OrthoDB" id="9770276at2"/>
<keyword evidence="12" id="KW-1185">Reference proteome</keyword>
<dbReference type="RefSeq" id="WP_009547529.1">
    <property type="nucleotide sequence ID" value="NC_010547.1"/>
</dbReference>
<feature type="domain" description="LTD" evidence="10">
    <location>
        <begin position="291"/>
        <end position="405"/>
    </location>
</feature>
<protein>
    <recommendedName>
        <fullName evidence="10">LTD domain-containing protein</fullName>
    </recommendedName>
</protein>
<keyword evidence="7" id="KW-0460">Magnesium</keyword>
<dbReference type="InterPro" id="IPR044929">
    <property type="entry name" value="DNA/RNA_non-sp_Endonuclease_sf"/>
</dbReference>
<dbReference type="Proteomes" id="UP000001203">
    <property type="component" value="Chromosome linear"/>
</dbReference>
<dbReference type="CDD" id="cd00091">
    <property type="entry name" value="NUC"/>
    <property type="match status" value="1"/>
</dbReference>
<evidence type="ECO:0000256" key="1">
    <source>
        <dbReference type="ARBA" id="ARBA00001946"/>
    </source>
</evidence>
<dbReference type="eggNOG" id="COG1864">
    <property type="taxonomic scope" value="Bacteria"/>
</dbReference>
<dbReference type="PANTHER" id="PTHR13966">
    <property type="entry name" value="ENDONUCLEASE RELATED"/>
    <property type="match status" value="1"/>
</dbReference>
<keyword evidence="3" id="KW-0540">Nuclease</keyword>
<dbReference type="SUPFAM" id="SSF54060">
    <property type="entry name" value="His-Me finger endonucleases"/>
    <property type="match status" value="1"/>
</dbReference>
<dbReference type="InterPro" id="IPR018524">
    <property type="entry name" value="DNA/RNA_endonuclease_AS"/>
</dbReference>
<proteinExistence type="inferred from homology"/>
<dbReference type="InterPro" id="IPR040255">
    <property type="entry name" value="Non-specific_endonuclease"/>
</dbReference>
<dbReference type="Gene3D" id="3.40.570.10">
    <property type="entry name" value="Extracellular Endonuclease, subunit A"/>
    <property type="match status" value="1"/>
</dbReference>
<name>B1X2Y6_CROS5</name>
<keyword evidence="4 9" id="KW-0479">Metal-binding</keyword>
<dbReference type="GO" id="GO:0003676">
    <property type="term" value="F:nucleic acid binding"/>
    <property type="evidence" value="ECO:0007669"/>
    <property type="project" value="InterPro"/>
</dbReference>
<dbReference type="STRING" id="43989.cce_5151"/>
<evidence type="ECO:0000313" key="12">
    <source>
        <dbReference type="Proteomes" id="UP000001203"/>
    </source>
</evidence>
<dbReference type="InterPro" id="IPR001604">
    <property type="entry name" value="Endo_G_ENPP1-like_dom"/>
</dbReference>
<comment type="similarity">
    <text evidence="2">Belongs to the DNA/RNA non-specific endonuclease family.</text>
</comment>